<evidence type="ECO:0000313" key="1">
    <source>
        <dbReference type="Proteomes" id="UP000694863"/>
    </source>
</evidence>
<accession>A0AC55DKA7</accession>
<keyword evidence="1" id="KW-1185">Reference proteome</keyword>
<proteinExistence type="predicted"/>
<name>A0AC55DKA7_ECHTE</name>
<dbReference type="RefSeq" id="XP_045152179.1">
    <property type="nucleotide sequence ID" value="XM_045296244.1"/>
</dbReference>
<protein>
    <submittedName>
        <fullName evidence="2">Phorbol-12-myristate-13-acetate-induced protein 1 isoform X1</fullName>
    </submittedName>
</protein>
<sequence>MPGKRARKSAQPSPARAPAGTQEPGRAGTQHEVECAMQLRRIGDRLNWRQKLLSVIAKLFRSGT</sequence>
<evidence type="ECO:0000313" key="2">
    <source>
        <dbReference type="RefSeq" id="XP_045152179.1"/>
    </source>
</evidence>
<reference evidence="2" key="1">
    <citation type="submission" date="2025-08" db="UniProtKB">
        <authorList>
            <consortium name="RefSeq"/>
        </authorList>
    </citation>
    <scope>IDENTIFICATION</scope>
</reference>
<dbReference type="Proteomes" id="UP000694863">
    <property type="component" value="Unplaced"/>
</dbReference>
<organism evidence="1 2">
    <name type="scientific">Echinops telfairi</name>
    <name type="common">Lesser hedgehog tenrec</name>
    <dbReference type="NCBI Taxonomy" id="9371"/>
    <lineage>
        <taxon>Eukaryota</taxon>
        <taxon>Metazoa</taxon>
        <taxon>Chordata</taxon>
        <taxon>Craniata</taxon>
        <taxon>Vertebrata</taxon>
        <taxon>Euteleostomi</taxon>
        <taxon>Mammalia</taxon>
        <taxon>Eutheria</taxon>
        <taxon>Afrotheria</taxon>
        <taxon>Tenrecidae</taxon>
        <taxon>Tenrecinae</taxon>
        <taxon>Echinops</taxon>
    </lineage>
</organism>
<gene>
    <name evidence="2" type="primary">PMAIP1</name>
</gene>